<dbReference type="PANTHER" id="PTHR46236">
    <property type="entry name" value="TRAF-LIKE SUPERFAMILY PROTEIN"/>
    <property type="match status" value="1"/>
</dbReference>
<comment type="caution">
    <text evidence="3">The sequence shown here is derived from an EMBL/GenBank/DDBJ whole genome shotgun (WGS) entry which is preliminary data.</text>
</comment>
<sequence length="140" mass="15635">MSLRRVWRSDMTQHQFNAREIDWGFTSFMPLGELYDPSRGYLGNDTFVVEAVVEASPAVDRTLRRISAAEDLLKSTSAREPSVEALAALDTVSRYARSSLDTLCMNGAYEEFKAALKLLTEQGMIPSTITSMFKDLLSSL</sequence>
<dbReference type="STRING" id="3750.A0A498IDN1"/>
<evidence type="ECO:0000313" key="4">
    <source>
        <dbReference type="Proteomes" id="UP000290289"/>
    </source>
</evidence>
<organism evidence="3 4">
    <name type="scientific">Malus domestica</name>
    <name type="common">Apple</name>
    <name type="synonym">Pyrus malus</name>
    <dbReference type="NCBI Taxonomy" id="3750"/>
    <lineage>
        <taxon>Eukaryota</taxon>
        <taxon>Viridiplantae</taxon>
        <taxon>Streptophyta</taxon>
        <taxon>Embryophyta</taxon>
        <taxon>Tracheophyta</taxon>
        <taxon>Spermatophyta</taxon>
        <taxon>Magnoliopsida</taxon>
        <taxon>eudicotyledons</taxon>
        <taxon>Gunneridae</taxon>
        <taxon>Pentapetalae</taxon>
        <taxon>rosids</taxon>
        <taxon>fabids</taxon>
        <taxon>Rosales</taxon>
        <taxon>Rosaceae</taxon>
        <taxon>Amygdaloideae</taxon>
        <taxon>Maleae</taxon>
        <taxon>Malus</taxon>
    </lineage>
</organism>
<protein>
    <recommendedName>
        <fullName evidence="2">MATH domain-containing protein</fullName>
    </recommendedName>
</protein>
<dbReference type="InterPro" id="IPR050804">
    <property type="entry name" value="MCC"/>
</dbReference>
<dbReference type="InterPro" id="IPR008974">
    <property type="entry name" value="TRAF-like"/>
</dbReference>
<dbReference type="Gene3D" id="2.60.210.10">
    <property type="entry name" value="Apoptosis, Tumor Necrosis Factor Receptor Associated Protein 2, Chain A"/>
    <property type="match status" value="1"/>
</dbReference>
<evidence type="ECO:0000259" key="2">
    <source>
        <dbReference type="PROSITE" id="PS50144"/>
    </source>
</evidence>
<evidence type="ECO:0000256" key="1">
    <source>
        <dbReference type="ARBA" id="ARBA00023054"/>
    </source>
</evidence>
<dbReference type="Proteomes" id="UP000290289">
    <property type="component" value="Chromosome 12"/>
</dbReference>
<dbReference type="PROSITE" id="PS50144">
    <property type="entry name" value="MATH"/>
    <property type="match status" value="1"/>
</dbReference>
<evidence type="ECO:0000313" key="3">
    <source>
        <dbReference type="EMBL" id="RXH81280.1"/>
    </source>
</evidence>
<keyword evidence="1" id="KW-0175">Coiled coil</keyword>
<accession>A0A498IDN1</accession>
<dbReference type="InterPro" id="IPR002083">
    <property type="entry name" value="MATH/TRAF_dom"/>
</dbReference>
<proteinExistence type="predicted"/>
<keyword evidence="4" id="KW-1185">Reference proteome</keyword>
<name>A0A498IDN1_MALDO</name>
<dbReference type="SUPFAM" id="SSF49599">
    <property type="entry name" value="TRAF domain-like"/>
    <property type="match status" value="1"/>
</dbReference>
<feature type="domain" description="MATH" evidence="2">
    <location>
        <begin position="1"/>
        <end position="53"/>
    </location>
</feature>
<dbReference type="AlphaFoldDB" id="A0A498IDN1"/>
<dbReference type="PANTHER" id="PTHR46236:SF35">
    <property type="entry name" value="MATH DOMAIN-CONTAINING PROTEIN"/>
    <property type="match status" value="1"/>
</dbReference>
<dbReference type="Pfam" id="PF22486">
    <property type="entry name" value="MATH_2"/>
    <property type="match status" value="1"/>
</dbReference>
<dbReference type="EMBL" id="RDQH01000338">
    <property type="protein sequence ID" value="RXH81280.1"/>
    <property type="molecule type" value="Genomic_DNA"/>
</dbReference>
<reference evidence="3 4" key="1">
    <citation type="submission" date="2018-10" db="EMBL/GenBank/DDBJ databases">
        <title>A high-quality apple genome assembly.</title>
        <authorList>
            <person name="Hu J."/>
        </authorList>
    </citation>
    <scope>NUCLEOTIDE SEQUENCE [LARGE SCALE GENOMIC DNA]</scope>
    <source>
        <strain evidence="4">cv. HFTH1</strain>
        <tissue evidence="3">Young leaf</tissue>
    </source>
</reference>
<gene>
    <name evidence="3" type="ORF">DVH24_005194</name>
</gene>